<name>A0A1G7GJR6_9BACT</name>
<reference evidence="12 13" key="1">
    <citation type="submission" date="2016-10" db="EMBL/GenBank/DDBJ databases">
        <authorList>
            <person name="de Groot N.N."/>
        </authorList>
    </citation>
    <scope>NUCLEOTIDE SEQUENCE [LARGE SCALE GENOMIC DNA]</scope>
    <source>
        <strain evidence="12 13">GAS232</strain>
    </source>
</reference>
<dbReference type="SMART" id="SM00388">
    <property type="entry name" value="HisKA"/>
    <property type="match status" value="1"/>
</dbReference>
<dbReference type="InterPro" id="IPR004358">
    <property type="entry name" value="Sig_transdc_His_kin-like_C"/>
</dbReference>
<dbReference type="Gene3D" id="1.10.287.130">
    <property type="match status" value="1"/>
</dbReference>
<evidence type="ECO:0000313" key="12">
    <source>
        <dbReference type="EMBL" id="SDE88370.1"/>
    </source>
</evidence>
<dbReference type="PROSITE" id="PS50113">
    <property type="entry name" value="PAC"/>
    <property type="match status" value="1"/>
</dbReference>
<comment type="catalytic activity">
    <reaction evidence="1">
        <text>ATP + protein L-histidine = ADP + protein N-phospho-L-histidine.</text>
        <dbReference type="EC" id="2.7.13.3"/>
    </reaction>
</comment>
<evidence type="ECO:0000256" key="4">
    <source>
        <dbReference type="ARBA" id="ARBA00022679"/>
    </source>
</evidence>
<dbReference type="OrthoDB" id="9815750at2"/>
<dbReference type="EMBL" id="LT629690">
    <property type="protein sequence ID" value="SDE88370.1"/>
    <property type="molecule type" value="Genomic_DNA"/>
</dbReference>
<dbReference type="Pfam" id="PF02518">
    <property type="entry name" value="HATPase_c"/>
    <property type="match status" value="1"/>
</dbReference>
<keyword evidence="13" id="KW-1185">Reference proteome</keyword>
<feature type="domain" description="PAC" evidence="11">
    <location>
        <begin position="344"/>
        <end position="396"/>
    </location>
</feature>
<keyword evidence="7" id="KW-0067">ATP-binding</keyword>
<keyword evidence="3" id="KW-0597">Phosphoprotein</keyword>
<gene>
    <name evidence="12" type="ORF">SAMN05444167_0722</name>
</gene>
<dbReference type="AlphaFoldDB" id="A0A1G7GJR6"/>
<dbReference type="SMART" id="SM00091">
    <property type="entry name" value="PAS"/>
    <property type="match status" value="3"/>
</dbReference>
<dbReference type="Gene3D" id="3.30.450.20">
    <property type="entry name" value="PAS domain"/>
    <property type="match status" value="3"/>
</dbReference>
<dbReference type="InterPro" id="IPR013656">
    <property type="entry name" value="PAS_4"/>
</dbReference>
<dbReference type="SMART" id="SM00387">
    <property type="entry name" value="HATPase_c"/>
    <property type="match status" value="1"/>
</dbReference>
<sequence length="629" mass="71335">MKDVEDKRKSEARPSALEQAVMAADVTEDLRWVLDKLPDGVLFMDREWRITYANEMGRKISRLHPEDLNGPTHWELFPAAVGTEQEERYRRVMEQRVTEELEFFYPPFQVWIHLRAVPISGGMAVIFSDVTELHHAQDDAAKLTQQLQRVFEATSDGVAVLNREWRYTYLNRRAKEILERDGRELLDQNLWNMFPETVFEGSAYVENFYRTMNDGVATAFEAYYPAPLNGWFRLEAQPSPDGIVLFFRDITRSKQYEAELLAEKAETERQKAELEAVYRTAPVGLALFDAKEFRYLRVNDRQSEVVGVRPEKLLGMRIEDVVVAPAVPNLFRERVSKGETIRDMLYETELRTRPGEVRAFNVNYSPIMDEAGEVRAISAAVLEVTQLRKTEKALLQSEKLAAVGRLASSISHEINNPLEAVTNLLYLVQRVGGLPEEARSYLSLAQDELVRVSQIATQTLRFHRQANKPTHVTAAQLVDAVLNLFAGRLLNSGIHVEAGYSTAALILCFENDIRQVLNNLISNAMDAMRTGGRLFVRAHDAVDPETGVVGVRITVADTGTGMSSDTQRRLFEPFFTTKDLNGNGLGLWISRQIVDRHCGRLTFRSKQGEVLHGTVSALFLPCESTELQR</sequence>
<dbReference type="InterPro" id="IPR035965">
    <property type="entry name" value="PAS-like_dom_sf"/>
</dbReference>
<dbReference type="InterPro" id="IPR003594">
    <property type="entry name" value="HATPase_dom"/>
</dbReference>
<accession>A0A1G7GJR6</accession>
<dbReference type="CDD" id="cd00082">
    <property type="entry name" value="HisKA"/>
    <property type="match status" value="1"/>
</dbReference>
<feature type="domain" description="Histidine kinase" evidence="9">
    <location>
        <begin position="409"/>
        <end position="624"/>
    </location>
</feature>
<feature type="domain" description="PAS" evidence="10">
    <location>
        <begin position="26"/>
        <end position="100"/>
    </location>
</feature>
<dbReference type="RefSeq" id="WP_083343945.1">
    <property type="nucleotide sequence ID" value="NZ_LT629690.1"/>
</dbReference>
<dbReference type="Pfam" id="PF00512">
    <property type="entry name" value="HisKA"/>
    <property type="match status" value="1"/>
</dbReference>
<dbReference type="InterPro" id="IPR036890">
    <property type="entry name" value="HATPase_C_sf"/>
</dbReference>
<keyword evidence="6" id="KW-0418">Kinase</keyword>
<evidence type="ECO:0000313" key="13">
    <source>
        <dbReference type="Proteomes" id="UP000182427"/>
    </source>
</evidence>
<dbReference type="PROSITE" id="PS50112">
    <property type="entry name" value="PAS"/>
    <property type="match status" value="1"/>
</dbReference>
<evidence type="ECO:0000256" key="1">
    <source>
        <dbReference type="ARBA" id="ARBA00000085"/>
    </source>
</evidence>
<dbReference type="EC" id="2.7.13.3" evidence="2"/>
<dbReference type="PRINTS" id="PR00344">
    <property type="entry name" value="BCTRLSENSOR"/>
</dbReference>
<keyword evidence="5" id="KW-0547">Nucleotide-binding</keyword>
<keyword evidence="4" id="KW-0808">Transferase</keyword>
<dbReference type="Pfam" id="PF08448">
    <property type="entry name" value="PAS_4"/>
    <property type="match status" value="3"/>
</dbReference>
<evidence type="ECO:0000256" key="5">
    <source>
        <dbReference type="ARBA" id="ARBA00022741"/>
    </source>
</evidence>
<dbReference type="InterPro" id="IPR005467">
    <property type="entry name" value="His_kinase_dom"/>
</dbReference>
<dbReference type="SUPFAM" id="SSF47384">
    <property type="entry name" value="Homodimeric domain of signal transducing histidine kinase"/>
    <property type="match status" value="1"/>
</dbReference>
<protein>
    <recommendedName>
        <fullName evidence="2">histidine kinase</fullName>
        <ecNumber evidence="2">2.7.13.3</ecNumber>
    </recommendedName>
</protein>
<dbReference type="SUPFAM" id="SSF55785">
    <property type="entry name" value="PYP-like sensor domain (PAS domain)"/>
    <property type="match status" value="3"/>
</dbReference>
<dbReference type="CDD" id="cd00130">
    <property type="entry name" value="PAS"/>
    <property type="match status" value="3"/>
</dbReference>
<dbReference type="GO" id="GO:0005524">
    <property type="term" value="F:ATP binding"/>
    <property type="evidence" value="ECO:0007669"/>
    <property type="project" value="UniProtKB-KW"/>
</dbReference>
<dbReference type="InterPro" id="IPR000014">
    <property type="entry name" value="PAS"/>
</dbReference>
<dbReference type="PANTHER" id="PTHR43065">
    <property type="entry name" value="SENSOR HISTIDINE KINASE"/>
    <property type="match status" value="1"/>
</dbReference>
<dbReference type="PANTHER" id="PTHR43065:SF10">
    <property type="entry name" value="PEROXIDE STRESS-ACTIVATED HISTIDINE KINASE MAK3"/>
    <property type="match status" value="1"/>
</dbReference>
<dbReference type="Gene3D" id="3.30.565.10">
    <property type="entry name" value="Histidine kinase-like ATPase, C-terminal domain"/>
    <property type="match status" value="1"/>
</dbReference>
<dbReference type="InterPro" id="IPR003661">
    <property type="entry name" value="HisK_dim/P_dom"/>
</dbReference>
<proteinExistence type="predicted"/>
<evidence type="ECO:0000259" key="11">
    <source>
        <dbReference type="PROSITE" id="PS50113"/>
    </source>
</evidence>
<dbReference type="PROSITE" id="PS50109">
    <property type="entry name" value="HIS_KIN"/>
    <property type="match status" value="1"/>
</dbReference>
<evidence type="ECO:0000256" key="3">
    <source>
        <dbReference type="ARBA" id="ARBA00022553"/>
    </source>
</evidence>
<keyword evidence="8" id="KW-0902">Two-component regulatory system</keyword>
<organism evidence="12 13">
    <name type="scientific">Terriglobus roseus</name>
    <dbReference type="NCBI Taxonomy" id="392734"/>
    <lineage>
        <taxon>Bacteria</taxon>
        <taxon>Pseudomonadati</taxon>
        <taxon>Acidobacteriota</taxon>
        <taxon>Terriglobia</taxon>
        <taxon>Terriglobales</taxon>
        <taxon>Acidobacteriaceae</taxon>
        <taxon>Terriglobus</taxon>
    </lineage>
</organism>
<evidence type="ECO:0000256" key="6">
    <source>
        <dbReference type="ARBA" id="ARBA00022777"/>
    </source>
</evidence>
<evidence type="ECO:0000256" key="7">
    <source>
        <dbReference type="ARBA" id="ARBA00022840"/>
    </source>
</evidence>
<dbReference type="InterPro" id="IPR036097">
    <property type="entry name" value="HisK_dim/P_sf"/>
</dbReference>
<evidence type="ECO:0000256" key="8">
    <source>
        <dbReference type="ARBA" id="ARBA00023012"/>
    </source>
</evidence>
<evidence type="ECO:0000259" key="10">
    <source>
        <dbReference type="PROSITE" id="PS50112"/>
    </source>
</evidence>
<evidence type="ECO:0000256" key="2">
    <source>
        <dbReference type="ARBA" id="ARBA00012438"/>
    </source>
</evidence>
<dbReference type="NCBIfam" id="TIGR00229">
    <property type="entry name" value="sensory_box"/>
    <property type="match status" value="2"/>
</dbReference>
<dbReference type="InterPro" id="IPR000700">
    <property type="entry name" value="PAS-assoc_C"/>
</dbReference>
<dbReference type="Proteomes" id="UP000182427">
    <property type="component" value="Chromosome I"/>
</dbReference>
<dbReference type="SUPFAM" id="SSF55874">
    <property type="entry name" value="ATPase domain of HSP90 chaperone/DNA topoisomerase II/histidine kinase"/>
    <property type="match status" value="1"/>
</dbReference>
<evidence type="ECO:0000259" key="9">
    <source>
        <dbReference type="PROSITE" id="PS50109"/>
    </source>
</evidence>
<dbReference type="GO" id="GO:0000155">
    <property type="term" value="F:phosphorelay sensor kinase activity"/>
    <property type="evidence" value="ECO:0007669"/>
    <property type="project" value="InterPro"/>
</dbReference>